<accession>W4G8B0</accession>
<dbReference type="GeneID" id="20811872"/>
<dbReference type="RefSeq" id="XP_009834557.1">
    <property type="nucleotide sequence ID" value="XM_009836255.1"/>
</dbReference>
<protein>
    <submittedName>
        <fullName evidence="1">Uncharacterized protein</fullName>
    </submittedName>
</protein>
<evidence type="ECO:0000313" key="1">
    <source>
        <dbReference type="EMBL" id="ETV75915.1"/>
    </source>
</evidence>
<name>W4G8B0_APHAT</name>
<sequence>MKVHGDNCFVLPHLKKDKMANEGMLLIRPYCDVDTLAVFDALYAQLQCDEEMDRSSDLFNVSCSMRFSVYGQIVSLGAISADTKCAIREFLRMNALLGPSSSDRMFTGTYNISEATFCRWKARVSHFLESSAHRFRATLMGRARSENINFSQQLVEFMEAVREGKHFLMTAHLVT</sequence>
<reference evidence="1" key="1">
    <citation type="submission" date="2013-12" db="EMBL/GenBank/DDBJ databases">
        <title>The Genome Sequence of Aphanomyces astaci APO3.</title>
        <authorList>
            <consortium name="The Broad Institute Genomics Platform"/>
            <person name="Russ C."/>
            <person name="Tyler B."/>
            <person name="van West P."/>
            <person name="Dieguez-Uribeondo J."/>
            <person name="Young S.K."/>
            <person name="Zeng Q."/>
            <person name="Gargeya S."/>
            <person name="Fitzgerald M."/>
            <person name="Abouelleil A."/>
            <person name="Alvarado L."/>
            <person name="Chapman S.B."/>
            <person name="Gainer-Dewar J."/>
            <person name="Goldberg J."/>
            <person name="Griggs A."/>
            <person name="Gujja S."/>
            <person name="Hansen M."/>
            <person name="Howarth C."/>
            <person name="Imamovic A."/>
            <person name="Ireland A."/>
            <person name="Larimer J."/>
            <person name="McCowan C."/>
            <person name="Murphy C."/>
            <person name="Pearson M."/>
            <person name="Poon T.W."/>
            <person name="Priest M."/>
            <person name="Roberts A."/>
            <person name="Saif S."/>
            <person name="Shea T."/>
            <person name="Sykes S."/>
            <person name="Wortman J."/>
            <person name="Nusbaum C."/>
            <person name="Birren B."/>
        </authorList>
    </citation>
    <scope>NUCLEOTIDE SEQUENCE [LARGE SCALE GENOMIC DNA]</scope>
    <source>
        <strain evidence="1">APO3</strain>
    </source>
</reference>
<gene>
    <name evidence="1" type="ORF">H257_09876</name>
</gene>
<organism evidence="1">
    <name type="scientific">Aphanomyces astaci</name>
    <name type="common">Crayfish plague agent</name>
    <dbReference type="NCBI Taxonomy" id="112090"/>
    <lineage>
        <taxon>Eukaryota</taxon>
        <taxon>Sar</taxon>
        <taxon>Stramenopiles</taxon>
        <taxon>Oomycota</taxon>
        <taxon>Saprolegniomycetes</taxon>
        <taxon>Saprolegniales</taxon>
        <taxon>Verrucalvaceae</taxon>
        <taxon>Aphanomyces</taxon>
    </lineage>
</organism>
<proteinExistence type="predicted"/>
<dbReference type="VEuPathDB" id="FungiDB:H257_09876"/>
<dbReference type="EMBL" id="KI913138">
    <property type="protein sequence ID" value="ETV75915.1"/>
    <property type="molecule type" value="Genomic_DNA"/>
</dbReference>
<dbReference type="AlphaFoldDB" id="W4G8B0"/>